<protein>
    <submittedName>
        <fullName evidence="1">Uncharacterized protein</fullName>
    </submittedName>
</protein>
<organism evidence="1 2">
    <name type="scientific">Sphingomonas jinjuensis</name>
    <dbReference type="NCBI Taxonomy" id="535907"/>
    <lineage>
        <taxon>Bacteria</taxon>
        <taxon>Pseudomonadati</taxon>
        <taxon>Pseudomonadota</taxon>
        <taxon>Alphaproteobacteria</taxon>
        <taxon>Sphingomonadales</taxon>
        <taxon>Sphingomonadaceae</taxon>
        <taxon>Sphingomonas</taxon>
    </lineage>
</organism>
<reference evidence="1 2" key="1">
    <citation type="submission" date="2020-08" db="EMBL/GenBank/DDBJ databases">
        <title>Genomic Encyclopedia of Type Strains, Phase IV (KMG-IV): sequencing the most valuable type-strain genomes for metagenomic binning, comparative biology and taxonomic classification.</title>
        <authorList>
            <person name="Goeker M."/>
        </authorList>
    </citation>
    <scope>NUCLEOTIDE SEQUENCE [LARGE SCALE GENOMIC DNA]</scope>
    <source>
        <strain evidence="1 2">YC6723</strain>
    </source>
</reference>
<dbReference type="Proteomes" id="UP000529795">
    <property type="component" value="Unassembled WGS sequence"/>
</dbReference>
<dbReference type="EMBL" id="JACIEV010000002">
    <property type="protein sequence ID" value="MBB4153254.1"/>
    <property type="molecule type" value="Genomic_DNA"/>
</dbReference>
<accession>A0A840FBU9</accession>
<dbReference type="RefSeq" id="WP_183982910.1">
    <property type="nucleotide sequence ID" value="NZ_JACIEV010000002.1"/>
</dbReference>
<proteinExistence type="predicted"/>
<evidence type="ECO:0000313" key="1">
    <source>
        <dbReference type="EMBL" id="MBB4153254.1"/>
    </source>
</evidence>
<sequence>MTAQVIPFPRRGGVSRGTIHIGQTEDGDWQIAHESASGNSWGNFSEPFEHVWEAIAAARTLNRETYGNECDLALCAEAEAEMF</sequence>
<gene>
    <name evidence="1" type="ORF">GGQ80_001142</name>
</gene>
<dbReference type="AlphaFoldDB" id="A0A840FBU9"/>
<keyword evidence="2" id="KW-1185">Reference proteome</keyword>
<evidence type="ECO:0000313" key="2">
    <source>
        <dbReference type="Proteomes" id="UP000529795"/>
    </source>
</evidence>
<comment type="caution">
    <text evidence="1">The sequence shown here is derived from an EMBL/GenBank/DDBJ whole genome shotgun (WGS) entry which is preliminary data.</text>
</comment>
<name>A0A840FBU9_9SPHN</name>